<dbReference type="PROSITE" id="PS50977">
    <property type="entry name" value="HTH_TETR_2"/>
    <property type="match status" value="1"/>
</dbReference>
<dbReference type="Gene3D" id="1.10.357.10">
    <property type="entry name" value="Tetracycline Repressor, domain 2"/>
    <property type="match status" value="1"/>
</dbReference>
<evidence type="ECO:0000256" key="1">
    <source>
        <dbReference type="ARBA" id="ARBA00023015"/>
    </source>
</evidence>
<evidence type="ECO:0000256" key="3">
    <source>
        <dbReference type="ARBA" id="ARBA00023163"/>
    </source>
</evidence>
<organism evidence="6 7">
    <name type="scientific">Ponticaulis profundi</name>
    <dbReference type="NCBI Taxonomy" id="2665222"/>
    <lineage>
        <taxon>Bacteria</taxon>
        <taxon>Pseudomonadati</taxon>
        <taxon>Pseudomonadota</taxon>
        <taxon>Alphaproteobacteria</taxon>
        <taxon>Hyphomonadales</taxon>
        <taxon>Hyphomonadaceae</taxon>
        <taxon>Ponticaulis</taxon>
    </lineage>
</organism>
<dbReference type="PANTHER" id="PTHR30055">
    <property type="entry name" value="HTH-TYPE TRANSCRIPTIONAL REGULATOR RUTR"/>
    <property type="match status" value="1"/>
</dbReference>
<evidence type="ECO:0000313" key="7">
    <source>
        <dbReference type="Proteomes" id="UP001596303"/>
    </source>
</evidence>
<feature type="domain" description="HTH tetR-type" evidence="5">
    <location>
        <begin position="8"/>
        <end position="68"/>
    </location>
</feature>
<dbReference type="InterPro" id="IPR050109">
    <property type="entry name" value="HTH-type_TetR-like_transc_reg"/>
</dbReference>
<keyword evidence="1" id="KW-0805">Transcription regulation</keyword>
<protein>
    <submittedName>
        <fullName evidence="6">TetR/AcrR family transcriptional regulator</fullName>
    </submittedName>
</protein>
<dbReference type="PANTHER" id="PTHR30055:SF234">
    <property type="entry name" value="HTH-TYPE TRANSCRIPTIONAL REGULATOR BETI"/>
    <property type="match status" value="1"/>
</dbReference>
<evidence type="ECO:0000256" key="4">
    <source>
        <dbReference type="PROSITE-ProRule" id="PRU00335"/>
    </source>
</evidence>
<proteinExistence type="predicted"/>
<dbReference type="InterPro" id="IPR001647">
    <property type="entry name" value="HTH_TetR"/>
</dbReference>
<dbReference type="PRINTS" id="PR00455">
    <property type="entry name" value="HTHTETR"/>
</dbReference>
<dbReference type="InterPro" id="IPR009057">
    <property type="entry name" value="Homeodomain-like_sf"/>
</dbReference>
<accession>A0ABW1SEG8</accession>
<keyword evidence="3" id="KW-0804">Transcription</keyword>
<evidence type="ECO:0000313" key="6">
    <source>
        <dbReference type="EMBL" id="MFC6200020.1"/>
    </source>
</evidence>
<sequence>MQPQVRTRNAKPKIEQAAVALFISEGIDAATTRQIAEKAGVSEGALYRHYKGKDELAESLFMSFHHRMSTLLIEAALAGNDLKSRVLSIVDAYCSLADEEWDLCCYHLLNLNRFLKHDVKREDDPVSLTEALIADLIDNGHIPQGDPAVLAAMCLGVVSQAGQNKAYKRLTGKLGDHRNALAAGIIAILKTRPEDVL</sequence>
<dbReference type="SUPFAM" id="SSF46689">
    <property type="entry name" value="Homeodomain-like"/>
    <property type="match status" value="1"/>
</dbReference>
<reference evidence="7" key="1">
    <citation type="journal article" date="2019" name="Int. J. Syst. Evol. Microbiol.">
        <title>The Global Catalogue of Microorganisms (GCM) 10K type strain sequencing project: providing services to taxonomists for standard genome sequencing and annotation.</title>
        <authorList>
            <consortium name="The Broad Institute Genomics Platform"/>
            <consortium name="The Broad Institute Genome Sequencing Center for Infectious Disease"/>
            <person name="Wu L."/>
            <person name="Ma J."/>
        </authorList>
    </citation>
    <scope>NUCLEOTIDE SEQUENCE [LARGE SCALE GENOMIC DNA]</scope>
    <source>
        <strain evidence="7">CGMCC-1.15741</strain>
    </source>
</reference>
<evidence type="ECO:0000256" key="2">
    <source>
        <dbReference type="ARBA" id="ARBA00023125"/>
    </source>
</evidence>
<keyword evidence="2 4" id="KW-0238">DNA-binding</keyword>
<gene>
    <name evidence="6" type="ORF">ACFQDM_18255</name>
</gene>
<dbReference type="Pfam" id="PF00440">
    <property type="entry name" value="TetR_N"/>
    <property type="match status" value="1"/>
</dbReference>
<dbReference type="EMBL" id="JBHSSW010000066">
    <property type="protein sequence ID" value="MFC6200020.1"/>
    <property type="molecule type" value="Genomic_DNA"/>
</dbReference>
<dbReference type="Proteomes" id="UP001596303">
    <property type="component" value="Unassembled WGS sequence"/>
</dbReference>
<keyword evidence="7" id="KW-1185">Reference proteome</keyword>
<name>A0ABW1SEG8_9PROT</name>
<feature type="DNA-binding region" description="H-T-H motif" evidence="4">
    <location>
        <begin position="31"/>
        <end position="50"/>
    </location>
</feature>
<dbReference type="RefSeq" id="WP_377381824.1">
    <property type="nucleotide sequence ID" value="NZ_JBHSSW010000066.1"/>
</dbReference>
<evidence type="ECO:0000259" key="5">
    <source>
        <dbReference type="PROSITE" id="PS50977"/>
    </source>
</evidence>
<comment type="caution">
    <text evidence="6">The sequence shown here is derived from an EMBL/GenBank/DDBJ whole genome shotgun (WGS) entry which is preliminary data.</text>
</comment>